<dbReference type="CDD" id="cd16278">
    <property type="entry name" value="metallo-hydrolase-like_MBL-fold"/>
    <property type="match status" value="1"/>
</dbReference>
<gene>
    <name evidence="2" type="ORF">GCM10017621_34380</name>
</gene>
<dbReference type="Pfam" id="PF17778">
    <property type="entry name" value="WHD_BLACT"/>
    <property type="match status" value="1"/>
</dbReference>
<evidence type="ECO:0000313" key="2">
    <source>
        <dbReference type="EMBL" id="GLK53930.1"/>
    </source>
</evidence>
<keyword evidence="3" id="KW-1185">Reference proteome</keyword>
<accession>A0A9W6IRC5</accession>
<sequence>MTAIPFVRDFNIEHGRCDTLSPRIRRVVARNPGPFTWTGTNTFIVGHGEVAVIDPGPMLEEHQDAILAALAGERVTHVFVTHHHLDHSPLAHPIARRFGACVYGFGPPRHAPTGGELRLEAGDDTAFRPDRRLTDGDIFRGPDWTIEALHTPGHTSNHVGYALGEENVFFCGDHVMAWSTSVVTPPDGHMGQYIEQLDRIRRRGFDRLWPAHGPAVENPDVFLKAYIEHRHAREMQILRNLEAGPKPIRALVDIMYADVDRRLHPAAALSVLAHLIRLVETGQVECSDAPTLAGTYRLARDRPTARRGDR</sequence>
<reference evidence="2" key="2">
    <citation type="submission" date="2023-01" db="EMBL/GenBank/DDBJ databases">
        <authorList>
            <person name="Sun Q."/>
            <person name="Evtushenko L."/>
        </authorList>
    </citation>
    <scope>NUCLEOTIDE SEQUENCE</scope>
    <source>
        <strain evidence="2">VKM B-1513</strain>
    </source>
</reference>
<dbReference type="InterPro" id="IPR036388">
    <property type="entry name" value="WH-like_DNA-bd_sf"/>
</dbReference>
<dbReference type="InterPro" id="IPR041516">
    <property type="entry name" value="LACTB2_WH"/>
</dbReference>
<dbReference type="InterPro" id="IPR050662">
    <property type="entry name" value="Sec-metab_biosynth-thioest"/>
</dbReference>
<evidence type="ECO:0000313" key="3">
    <source>
        <dbReference type="Proteomes" id="UP001143486"/>
    </source>
</evidence>
<dbReference type="PANTHER" id="PTHR23131:SF0">
    <property type="entry name" value="ENDORIBONUCLEASE LACTB2"/>
    <property type="match status" value="1"/>
</dbReference>
<dbReference type="SMART" id="SM00849">
    <property type="entry name" value="Lactamase_B"/>
    <property type="match status" value="1"/>
</dbReference>
<dbReference type="InterPro" id="IPR001279">
    <property type="entry name" value="Metallo-B-lactamas"/>
</dbReference>
<proteinExistence type="predicted"/>
<dbReference type="InterPro" id="IPR036866">
    <property type="entry name" value="RibonucZ/Hydroxyglut_hydro"/>
</dbReference>
<dbReference type="EMBL" id="BSFE01000016">
    <property type="protein sequence ID" value="GLK53930.1"/>
    <property type="molecule type" value="Genomic_DNA"/>
</dbReference>
<dbReference type="PANTHER" id="PTHR23131">
    <property type="entry name" value="ENDORIBONUCLEASE LACTB2"/>
    <property type="match status" value="1"/>
</dbReference>
<name>A0A9W6IRC5_9PROT</name>
<protein>
    <submittedName>
        <fullName evidence="2">MBL fold metallo-hydrolase</fullName>
    </submittedName>
</protein>
<dbReference type="Gene3D" id="1.10.10.10">
    <property type="entry name" value="Winged helix-like DNA-binding domain superfamily/Winged helix DNA-binding domain"/>
    <property type="match status" value="1"/>
</dbReference>
<feature type="domain" description="Metallo-beta-lactamase" evidence="1">
    <location>
        <begin position="39"/>
        <end position="212"/>
    </location>
</feature>
<dbReference type="Proteomes" id="UP001143486">
    <property type="component" value="Unassembled WGS sequence"/>
</dbReference>
<dbReference type="Pfam" id="PF00753">
    <property type="entry name" value="Lactamase_B"/>
    <property type="match status" value="1"/>
</dbReference>
<evidence type="ECO:0000259" key="1">
    <source>
        <dbReference type="SMART" id="SM00849"/>
    </source>
</evidence>
<dbReference type="Gene3D" id="3.60.15.10">
    <property type="entry name" value="Ribonuclease Z/Hydroxyacylglutathione hydrolase-like"/>
    <property type="match status" value="1"/>
</dbReference>
<dbReference type="SUPFAM" id="SSF56281">
    <property type="entry name" value="Metallo-hydrolase/oxidoreductase"/>
    <property type="match status" value="1"/>
</dbReference>
<reference evidence="2" key="1">
    <citation type="journal article" date="2014" name="Int. J. Syst. Evol. Microbiol.">
        <title>Complete genome sequence of Corynebacterium casei LMG S-19264T (=DSM 44701T), isolated from a smear-ripened cheese.</title>
        <authorList>
            <consortium name="US DOE Joint Genome Institute (JGI-PGF)"/>
            <person name="Walter F."/>
            <person name="Albersmeier A."/>
            <person name="Kalinowski J."/>
            <person name="Ruckert C."/>
        </authorList>
    </citation>
    <scope>NUCLEOTIDE SEQUENCE</scope>
    <source>
        <strain evidence="2">VKM B-1513</strain>
    </source>
</reference>
<organism evidence="2 3">
    <name type="scientific">Maricaulis virginensis</name>
    <dbReference type="NCBI Taxonomy" id="144022"/>
    <lineage>
        <taxon>Bacteria</taxon>
        <taxon>Pseudomonadati</taxon>
        <taxon>Pseudomonadota</taxon>
        <taxon>Alphaproteobacteria</taxon>
        <taxon>Maricaulales</taxon>
        <taxon>Maricaulaceae</taxon>
        <taxon>Maricaulis</taxon>
    </lineage>
</organism>
<dbReference type="AlphaFoldDB" id="A0A9W6IRC5"/>
<comment type="caution">
    <text evidence="2">The sequence shown here is derived from an EMBL/GenBank/DDBJ whole genome shotgun (WGS) entry which is preliminary data.</text>
</comment>
<dbReference type="RefSeq" id="WP_271188265.1">
    <property type="nucleotide sequence ID" value="NZ_BSFE01000016.1"/>
</dbReference>